<evidence type="ECO:0000256" key="6">
    <source>
        <dbReference type="ARBA" id="ARBA00023163"/>
    </source>
</evidence>
<feature type="compositionally biased region" description="Low complexity" evidence="8">
    <location>
        <begin position="742"/>
        <end position="755"/>
    </location>
</feature>
<keyword evidence="7" id="KW-0539">Nucleus</keyword>
<dbReference type="GO" id="GO:0000981">
    <property type="term" value="F:DNA-binding transcription factor activity, RNA polymerase II-specific"/>
    <property type="evidence" value="ECO:0007669"/>
    <property type="project" value="InterPro"/>
</dbReference>
<dbReference type="GO" id="GO:0000976">
    <property type="term" value="F:transcription cis-regulatory region binding"/>
    <property type="evidence" value="ECO:0007669"/>
    <property type="project" value="TreeGrafter"/>
</dbReference>
<dbReference type="PROSITE" id="PS00463">
    <property type="entry name" value="ZN2_CY6_FUNGAL_1"/>
    <property type="match status" value="1"/>
</dbReference>
<keyword evidence="4" id="KW-0805">Transcription regulation</keyword>
<dbReference type="Gene3D" id="4.10.240.10">
    <property type="entry name" value="Zn(2)-C6 fungal-type DNA-binding domain"/>
    <property type="match status" value="1"/>
</dbReference>
<evidence type="ECO:0000256" key="4">
    <source>
        <dbReference type="ARBA" id="ARBA00023015"/>
    </source>
</evidence>
<feature type="region of interest" description="Disordered" evidence="8">
    <location>
        <begin position="820"/>
        <end position="843"/>
    </location>
</feature>
<comment type="subcellular location">
    <subcellularLocation>
        <location evidence="1">Nucleus</location>
    </subcellularLocation>
</comment>
<keyword evidence="11" id="KW-1185">Reference proteome</keyword>
<feature type="compositionally biased region" description="Low complexity" evidence="8">
    <location>
        <begin position="718"/>
        <end position="735"/>
    </location>
</feature>
<dbReference type="PANTHER" id="PTHR31845:SF34">
    <property type="entry name" value="TRANSCRIPTIONAL ACTIVATOR OF PROTEASES PRTT"/>
    <property type="match status" value="1"/>
</dbReference>
<dbReference type="AlphaFoldDB" id="A0A5C5G389"/>
<feature type="compositionally biased region" description="Polar residues" evidence="8">
    <location>
        <begin position="55"/>
        <end position="65"/>
    </location>
</feature>
<dbReference type="PROSITE" id="PS50048">
    <property type="entry name" value="ZN2_CY6_FUNGAL_2"/>
    <property type="match status" value="1"/>
</dbReference>
<dbReference type="GO" id="GO:0005634">
    <property type="term" value="C:nucleus"/>
    <property type="evidence" value="ECO:0007669"/>
    <property type="project" value="UniProtKB-SubCell"/>
</dbReference>
<evidence type="ECO:0000313" key="11">
    <source>
        <dbReference type="Proteomes" id="UP000311382"/>
    </source>
</evidence>
<keyword evidence="5" id="KW-0238">DNA-binding</keyword>
<evidence type="ECO:0000259" key="9">
    <source>
        <dbReference type="PROSITE" id="PS50048"/>
    </source>
</evidence>
<keyword evidence="3" id="KW-0862">Zinc</keyword>
<feature type="compositionally biased region" description="Pro residues" evidence="8">
    <location>
        <begin position="756"/>
        <end position="766"/>
    </location>
</feature>
<comment type="caution">
    <text evidence="10">The sequence shown here is derived from an EMBL/GenBank/DDBJ whole genome shotgun (WGS) entry which is preliminary data.</text>
</comment>
<evidence type="ECO:0000256" key="8">
    <source>
        <dbReference type="SAM" id="MobiDB-lite"/>
    </source>
</evidence>
<evidence type="ECO:0000256" key="1">
    <source>
        <dbReference type="ARBA" id="ARBA00004123"/>
    </source>
</evidence>
<name>A0A5C5G389_9BASI</name>
<keyword evidence="6" id="KW-0804">Transcription</keyword>
<reference evidence="10 11" key="1">
    <citation type="submission" date="2019-03" db="EMBL/GenBank/DDBJ databases">
        <title>Rhodosporidium diobovatum UCD-FST 08-225 genome sequencing, assembly, and annotation.</title>
        <authorList>
            <person name="Fakankun I.U."/>
            <person name="Fristensky B."/>
            <person name="Levin D.B."/>
        </authorList>
    </citation>
    <scope>NUCLEOTIDE SEQUENCE [LARGE SCALE GENOMIC DNA]</scope>
    <source>
        <strain evidence="10 11">UCD-FST 08-225</strain>
    </source>
</reference>
<dbReference type="InterPro" id="IPR036864">
    <property type="entry name" value="Zn2-C6_fun-type_DNA-bd_sf"/>
</dbReference>
<proteinExistence type="predicted"/>
<feature type="domain" description="Zn(2)-C6 fungal-type" evidence="9">
    <location>
        <begin position="19"/>
        <end position="50"/>
    </location>
</feature>
<accession>A0A5C5G389</accession>
<feature type="region of interest" description="Disordered" evidence="8">
    <location>
        <begin position="47"/>
        <end position="91"/>
    </location>
</feature>
<keyword evidence="2" id="KW-0479">Metal-binding</keyword>
<evidence type="ECO:0000256" key="3">
    <source>
        <dbReference type="ARBA" id="ARBA00022833"/>
    </source>
</evidence>
<dbReference type="STRING" id="5288.A0A5C5G389"/>
<evidence type="ECO:0000313" key="10">
    <source>
        <dbReference type="EMBL" id="TNY22899.1"/>
    </source>
</evidence>
<protein>
    <recommendedName>
        <fullName evidence="9">Zn(2)-C6 fungal-type domain-containing protein</fullName>
    </recommendedName>
</protein>
<evidence type="ECO:0000256" key="2">
    <source>
        <dbReference type="ARBA" id="ARBA00022723"/>
    </source>
</evidence>
<dbReference type="CDD" id="cd12148">
    <property type="entry name" value="fungal_TF_MHR"/>
    <property type="match status" value="1"/>
</dbReference>
<dbReference type="Pfam" id="PF00172">
    <property type="entry name" value="Zn_clus"/>
    <property type="match status" value="1"/>
</dbReference>
<feature type="compositionally biased region" description="Low complexity" evidence="8">
    <location>
        <begin position="66"/>
        <end position="79"/>
    </location>
</feature>
<dbReference type="EMBL" id="SOZI01000018">
    <property type="protein sequence ID" value="TNY22899.1"/>
    <property type="molecule type" value="Genomic_DNA"/>
</dbReference>
<feature type="region of interest" description="Disordered" evidence="8">
    <location>
        <begin position="924"/>
        <end position="956"/>
    </location>
</feature>
<dbReference type="SUPFAM" id="SSF57701">
    <property type="entry name" value="Zn2/Cys6 DNA-binding domain"/>
    <property type="match status" value="1"/>
</dbReference>
<sequence length="956" mass="101747">MADIQPATGKARPGRKRQACIACSSTKQKCDGATRYPCKRCELYGTPCEYPNGQVPRTATRVATNGATGAPAASTSAGPTPGPSGGGGGEDVAKALRELSARLTSIEAGLEADRRAGLRPTADPSSSSFAPPTFDLPQASASSTPARPESVELPADTNPLQVLVSTMEQMSREEGGHGMDEDEPGGLLAGEVVPDDAYNLEELEWRAKNEPRNGRPDAFARGLVTTEDVHAAFSFYVQRIQPWIPVVERRPPFVVREKAPFLFHVILLVTNYYNTSTTDRAREVYAGLNAIVHELLVGHILAPDPSMFTRDLVRAFLLLLYYKPIQTAAYAHRGLKSSSRIVHASKINALSSLMLHSLIQRAATFQNVPQSPALLTRVLDNFDLAPPQERKRALAEFRLWCTVVAADALGSLQSGRLTWTDPADALRVTRRFASFAADPTDVRRASILELYSIVTLPTSMTATSNPVRYRLENLKRINAELDAWKAYWSPILAEMQTRGDPLAYTVVQTSAQFVILAVNGAVFTRWDLERKKELEQGKEGRPKLTKDDWEHLQRAAQAADTAIFVVSTEATATNNPLRDSRWPAPANGFRPPLTLDPRITEDFKTALDTMTCIAFVYSLLFLVRMASAGLITCDLETRQVDYEAGCDLDTPQPLATGQKLPRLLDLGSAFLSGISPNPDHPARRHALLVDVILRVGLSAASPQSHGAPSPASVGTRRSPIVPSLHSPSSLSHIVSNPISTLPRSSSFTPSATTPSLPVPPPLPEPPSSSAMPQQRPPVSSFDSWLWDSNTPSGSFSGPLRMQDGSFVMPDLSVATSAAASSSSVGAPPAPVPAPAAPSQFSTGRPVTTPAEAMSLAAGAGRKGDAAQAMASLLSEVNPFLDDFYSTQPGIGSHAFNDDFGLGLAGGGAGDGAMLPGLEWSSMGLPGGAAPGGGGTPAAFNSGGEGQPWSGYPGESG</sequence>
<dbReference type="CDD" id="cd00067">
    <property type="entry name" value="GAL4"/>
    <property type="match status" value="1"/>
</dbReference>
<evidence type="ECO:0000256" key="7">
    <source>
        <dbReference type="ARBA" id="ARBA00023242"/>
    </source>
</evidence>
<feature type="region of interest" description="Disordered" evidence="8">
    <location>
        <begin position="112"/>
        <end position="156"/>
    </location>
</feature>
<evidence type="ECO:0000256" key="5">
    <source>
        <dbReference type="ARBA" id="ARBA00023125"/>
    </source>
</evidence>
<dbReference type="Proteomes" id="UP000311382">
    <property type="component" value="Unassembled WGS sequence"/>
</dbReference>
<dbReference type="GO" id="GO:0008270">
    <property type="term" value="F:zinc ion binding"/>
    <property type="evidence" value="ECO:0007669"/>
    <property type="project" value="InterPro"/>
</dbReference>
<dbReference type="InterPro" id="IPR001138">
    <property type="entry name" value="Zn2Cys6_DnaBD"/>
</dbReference>
<dbReference type="InterPro" id="IPR051089">
    <property type="entry name" value="prtT"/>
</dbReference>
<feature type="region of interest" description="Disordered" evidence="8">
    <location>
        <begin position="700"/>
        <end position="784"/>
    </location>
</feature>
<organism evidence="10 11">
    <name type="scientific">Rhodotorula diobovata</name>
    <dbReference type="NCBI Taxonomy" id="5288"/>
    <lineage>
        <taxon>Eukaryota</taxon>
        <taxon>Fungi</taxon>
        <taxon>Dikarya</taxon>
        <taxon>Basidiomycota</taxon>
        <taxon>Pucciniomycotina</taxon>
        <taxon>Microbotryomycetes</taxon>
        <taxon>Sporidiobolales</taxon>
        <taxon>Sporidiobolaceae</taxon>
        <taxon>Rhodotorula</taxon>
    </lineage>
</organism>
<dbReference type="PANTHER" id="PTHR31845">
    <property type="entry name" value="FINGER DOMAIN PROTEIN, PUTATIVE-RELATED"/>
    <property type="match status" value="1"/>
</dbReference>
<feature type="compositionally biased region" description="Gly residues" evidence="8">
    <location>
        <begin position="924"/>
        <end position="935"/>
    </location>
</feature>
<gene>
    <name evidence="10" type="ORF">DMC30DRAFT_93571</name>
</gene>
<dbReference type="OrthoDB" id="4454541at2759"/>
<dbReference type="SMART" id="SM00066">
    <property type="entry name" value="GAL4"/>
    <property type="match status" value="1"/>
</dbReference>